<dbReference type="Pfam" id="PF13456">
    <property type="entry name" value="RVT_3"/>
    <property type="match status" value="1"/>
</dbReference>
<gene>
    <name evidence="2" type="ORF">RIF29_27614</name>
</gene>
<dbReference type="InterPro" id="IPR036397">
    <property type="entry name" value="RNaseH_sf"/>
</dbReference>
<evidence type="ECO:0000259" key="1">
    <source>
        <dbReference type="Pfam" id="PF13456"/>
    </source>
</evidence>
<proteinExistence type="predicted"/>
<dbReference type="EMBL" id="JAYWIO010000005">
    <property type="protein sequence ID" value="KAK7261305.1"/>
    <property type="molecule type" value="Genomic_DNA"/>
</dbReference>
<dbReference type="Proteomes" id="UP001372338">
    <property type="component" value="Unassembled WGS sequence"/>
</dbReference>
<organism evidence="2 3">
    <name type="scientific">Crotalaria pallida</name>
    <name type="common">Smooth rattlebox</name>
    <name type="synonym">Crotalaria striata</name>
    <dbReference type="NCBI Taxonomy" id="3830"/>
    <lineage>
        <taxon>Eukaryota</taxon>
        <taxon>Viridiplantae</taxon>
        <taxon>Streptophyta</taxon>
        <taxon>Embryophyta</taxon>
        <taxon>Tracheophyta</taxon>
        <taxon>Spermatophyta</taxon>
        <taxon>Magnoliopsida</taxon>
        <taxon>eudicotyledons</taxon>
        <taxon>Gunneridae</taxon>
        <taxon>Pentapetalae</taxon>
        <taxon>rosids</taxon>
        <taxon>fabids</taxon>
        <taxon>Fabales</taxon>
        <taxon>Fabaceae</taxon>
        <taxon>Papilionoideae</taxon>
        <taxon>50 kb inversion clade</taxon>
        <taxon>genistoids sensu lato</taxon>
        <taxon>core genistoids</taxon>
        <taxon>Crotalarieae</taxon>
        <taxon>Crotalaria</taxon>
    </lineage>
</organism>
<name>A0AAN9ERK2_CROPI</name>
<feature type="domain" description="RNase H type-1" evidence="1">
    <location>
        <begin position="22"/>
        <end position="101"/>
    </location>
</feature>
<dbReference type="GO" id="GO:0003676">
    <property type="term" value="F:nucleic acid binding"/>
    <property type="evidence" value="ECO:0007669"/>
    <property type="project" value="InterPro"/>
</dbReference>
<keyword evidence="3" id="KW-1185">Reference proteome</keyword>
<dbReference type="InterPro" id="IPR002156">
    <property type="entry name" value="RNaseH_domain"/>
</dbReference>
<reference evidence="2 3" key="1">
    <citation type="submission" date="2024-01" db="EMBL/GenBank/DDBJ databases">
        <title>The genomes of 5 underutilized Papilionoideae crops provide insights into root nodulation and disease resistanc.</title>
        <authorList>
            <person name="Yuan L."/>
        </authorList>
    </citation>
    <scope>NUCLEOTIDE SEQUENCE [LARGE SCALE GENOMIC DNA]</scope>
    <source>
        <strain evidence="2">ZHUSHIDOU_FW_LH</strain>
        <tissue evidence="2">Leaf</tissue>
    </source>
</reference>
<evidence type="ECO:0000313" key="3">
    <source>
        <dbReference type="Proteomes" id="UP001372338"/>
    </source>
</evidence>
<comment type="caution">
    <text evidence="2">The sequence shown here is derived from an EMBL/GenBank/DDBJ whole genome shotgun (WGS) entry which is preliminary data.</text>
</comment>
<dbReference type="SUPFAM" id="SSF53098">
    <property type="entry name" value="Ribonuclease H-like"/>
    <property type="match status" value="1"/>
</dbReference>
<protein>
    <recommendedName>
        <fullName evidence="1">RNase H type-1 domain-containing protein</fullName>
    </recommendedName>
</protein>
<evidence type="ECO:0000313" key="2">
    <source>
        <dbReference type="EMBL" id="KAK7261305.1"/>
    </source>
</evidence>
<dbReference type="GO" id="GO:0004523">
    <property type="term" value="F:RNA-DNA hybrid ribonuclease activity"/>
    <property type="evidence" value="ECO:0007669"/>
    <property type="project" value="InterPro"/>
</dbReference>
<dbReference type="InterPro" id="IPR012337">
    <property type="entry name" value="RNaseH-like_sf"/>
</dbReference>
<dbReference type="Gene3D" id="3.30.420.10">
    <property type="entry name" value="Ribonuclease H-like superfamily/Ribonuclease H"/>
    <property type="match status" value="1"/>
</dbReference>
<sequence length="104" mass="11870">MFGALMSAASPWDLVPSDFDGLIRSVKRVWFCAFSNFHGHATNVQMDLIGILQALRLAQSLMLQRVMCQTDSVKVYCLIISVQHDFQHYACYIQSICDLLENWP</sequence>
<dbReference type="AlphaFoldDB" id="A0AAN9ERK2"/>
<accession>A0AAN9ERK2</accession>